<reference evidence="1" key="2">
    <citation type="submission" date="2020-11" db="EMBL/GenBank/DDBJ databases">
        <authorList>
            <person name="McCartney M.A."/>
            <person name="Auch B."/>
            <person name="Kono T."/>
            <person name="Mallez S."/>
            <person name="Becker A."/>
            <person name="Gohl D.M."/>
            <person name="Silverstein K.A.T."/>
            <person name="Koren S."/>
            <person name="Bechman K.B."/>
            <person name="Herman A."/>
            <person name="Abrahante J.E."/>
            <person name="Garbe J."/>
        </authorList>
    </citation>
    <scope>NUCLEOTIDE SEQUENCE</scope>
    <source>
        <strain evidence="1">Duluth1</strain>
        <tissue evidence="1">Whole animal</tissue>
    </source>
</reference>
<keyword evidence="2" id="KW-1185">Reference proteome</keyword>
<accession>A0A9D4D3V4</accession>
<protein>
    <submittedName>
        <fullName evidence="1">Uncharacterized protein</fullName>
    </submittedName>
</protein>
<proteinExistence type="predicted"/>
<organism evidence="1 2">
    <name type="scientific">Dreissena polymorpha</name>
    <name type="common">Zebra mussel</name>
    <name type="synonym">Mytilus polymorpha</name>
    <dbReference type="NCBI Taxonomy" id="45954"/>
    <lineage>
        <taxon>Eukaryota</taxon>
        <taxon>Metazoa</taxon>
        <taxon>Spiralia</taxon>
        <taxon>Lophotrochozoa</taxon>
        <taxon>Mollusca</taxon>
        <taxon>Bivalvia</taxon>
        <taxon>Autobranchia</taxon>
        <taxon>Heteroconchia</taxon>
        <taxon>Euheterodonta</taxon>
        <taxon>Imparidentia</taxon>
        <taxon>Neoheterodontei</taxon>
        <taxon>Myida</taxon>
        <taxon>Dreissenoidea</taxon>
        <taxon>Dreissenidae</taxon>
        <taxon>Dreissena</taxon>
    </lineage>
</organism>
<comment type="caution">
    <text evidence="1">The sequence shown here is derived from an EMBL/GenBank/DDBJ whole genome shotgun (WGS) entry which is preliminary data.</text>
</comment>
<dbReference type="EMBL" id="JAIWYP010000011">
    <property type="protein sequence ID" value="KAH3737667.1"/>
    <property type="molecule type" value="Genomic_DNA"/>
</dbReference>
<reference evidence="1" key="1">
    <citation type="journal article" date="2019" name="bioRxiv">
        <title>The Genome of the Zebra Mussel, Dreissena polymorpha: A Resource for Invasive Species Research.</title>
        <authorList>
            <person name="McCartney M.A."/>
            <person name="Auch B."/>
            <person name="Kono T."/>
            <person name="Mallez S."/>
            <person name="Zhang Y."/>
            <person name="Obille A."/>
            <person name="Becker A."/>
            <person name="Abrahante J.E."/>
            <person name="Garbe J."/>
            <person name="Badalamenti J.P."/>
            <person name="Herman A."/>
            <person name="Mangelson H."/>
            <person name="Liachko I."/>
            <person name="Sullivan S."/>
            <person name="Sone E.D."/>
            <person name="Koren S."/>
            <person name="Silverstein K.A.T."/>
            <person name="Beckman K.B."/>
            <person name="Gohl D.M."/>
        </authorList>
    </citation>
    <scope>NUCLEOTIDE SEQUENCE</scope>
    <source>
        <strain evidence="1">Duluth1</strain>
        <tissue evidence="1">Whole animal</tissue>
    </source>
</reference>
<evidence type="ECO:0000313" key="2">
    <source>
        <dbReference type="Proteomes" id="UP000828390"/>
    </source>
</evidence>
<gene>
    <name evidence="1" type="ORF">DPMN_044260</name>
</gene>
<dbReference type="AlphaFoldDB" id="A0A9D4D3V4"/>
<name>A0A9D4D3V4_DREPO</name>
<evidence type="ECO:0000313" key="1">
    <source>
        <dbReference type="EMBL" id="KAH3737667.1"/>
    </source>
</evidence>
<dbReference type="Proteomes" id="UP000828390">
    <property type="component" value="Unassembled WGS sequence"/>
</dbReference>
<sequence length="578" mass="65821">MKFSLGGPGRNLDTSGHDFSEAHELQESLTTGRRLATNRKILEIGTNLGESGRRPLLHFGGLGPGPVEGGMSHAFPPGSHVFQPTGIIFELVQDIIGINLQTKFHEDRTVNVASRVLTRFYLSHIRTNAPPLGSHIFQANIIIFKFIQDIIAINLLTRFHENWTINVASRVLTRNKSCHHRMTYAPYKRLTDVQCENYIPLFFERGHKNATPLVAMFKATKTIFELIQDIIGTNLLTKFHDDRKINVTTRKMPRPQSGHVFQPTSIIFELVQDIIGMNILTKFREDLTINVASTMKNAPPLGSHVFQANFHEDRKINVACRFHIWKNAPPLGGHVFQLTGIIFKLVQYIIGMNLLIKFHEDRKINVASRVLTRNMPRPWRPYRTKHVASRMKNAPPFGSHIFQTKIFAIFEFIQDIIGTNLLSKFHEDRNINVASRVLTRKKAPPPGVHVFQPTGFIFELVQDIIRMNLLTKFHEEQTTNVASRGKNDPPLGSHVFQANVTIFQLIQDIIEKNLLTECLEDWTINVASRELTRQMLTPHNAQRTTHDGQKAITKAHNEHVVLRSAKNIQYINITCLTG</sequence>